<evidence type="ECO:0000256" key="1">
    <source>
        <dbReference type="ARBA" id="ARBA00004370"/>
    </source>
</evidence>
<dbReference type="PANTHER" id="PTHR28204:SF1">
    <property type="entry name" value="MITOCHONDRIAL DISTRIBUTION AND MORPHOLOGY PROTEIN 12"/>
    <property type="match status" value="1"/>
</dbReference>
<dbReference type="GO" id="GO:1990456">
    <property type="term" value="P:mitochondrion-endoplasmic reticulum membrane tethering"/>
    <property type="evidence" value="ECO:0007669"/>
    <property type="project" value="TreeGrafter"/>
</dbReference>
<comment type="subunit">
    <text evidence="9">Component of the ER-mitochondria encounter structure (ERMES) or MDM complex, composed of MMM1, MDM10, MDM12 and MDM34. A MMM1 homodimer associates with one molecule of MDM12 on each side in a pairwise head-to-tail manner, and the SMP-LTD domains of MMM1 and MDM12 generate a continuous hydrophobic tunnel for phospholipid trafficking.</text>
</comment>
<feature type="region of interest" description="Disordered" evidence="10">
    <location>
        <begin position="301"/>
        <end position="339"/>
    </location>
</feature>
<dbReference type="GO" id="GO:0005789">
    <property type="term" value="C:endoplasmic reticulum membrane"/>
    <property type="evidence" value="ECO:0007669"/>
    <property type="project" value="UniProtKB-SubCell"/>
</dbReference>
<keyword evidence="3 9" id="KW-1000">Mitochondrion outer membrane</keyword>
<feature type="domain" description="SMP-LTD" evidence="11">
    <location>
        <begin position="1"/>
        <end position="461"/>
    </location>
</feature>
<comment type="similarity">
    <text evidence="9">Belongs to the MDM12 family.</text>
</comment>
<evidence type="ECO:0000256" key="4">
    <source>
        <dbReference type="ARBA" id="ARBA00022824"/>
    </source>
</evidence>
<dbReference type="OrthoDB" id="3356905at2759"/>
<evidence type="ECO:0000256" key="2">
    <source>
        <dbReference type="ARBA" id="ARBA00022448"/>
    </source>
</evidence>
<feature type="compositionally biased region" description="Low complexity" evidence="10">
    <location>
        <begin position="302"/>
        <end position="316"/>
    </location>
</feature>
<evidence type="ECO:0000256" key="9">
    <source>
        <dbReference type="HAMAP-Rule" id="MF_03104"/>
    </source>
</evidence>
<evidence type="ECO:0000259" key="11">
    <source>
        <dbReference type="PROSITE" id="PS51847"/>
    </source>
</evidence>
<dbReference type="InterPro" id="IPR031468">
    <property type="entry name" value="SMP_LBD"/>
</dbReference>
<comment type="function">
    <text evidence="9">Component of the ERMES/MDM complex, which serves as a molecular tether to connect the endoplasmic reticulum (ER) and mitochondria. Components of this complex are involved in the control of mitochondrial shape and protein biogenesis, and function in nonvesicular lipid trafficking between the ER and mitochondria. MDM12 is required for the interaction of the ER-resident membrane protein MMM1 and the outer mitochondrial membrane-resident beta-barrel protein MDM10. The MDM12-MMM1 subcomplex functions in the major beta-barrel assembly pathway that is responsible for biogenesis of all mitochondrial outer membrane beta-barrel proteins, and acts in a late step after the SAM complex. The MDM10-MDM12-MMM1 subcomplex further acts in the TOM40-specific pathway after the action of the MDM12-MMM1 complex. Essential for establishing and maintaining the structure of mitochondria and maintenance of mtDNA nucleoids.</text>
</comment>
<keyword evidence="8 9" id="KW-0472">Membrane</keyword>
<keyword evidence="4 9" id="KW-0256">Endoplasmic reticulum</keyword>
<keyword evidence="7 9" id="KW-0496">Mitochondrion</keyword>
<keyword evidence="6" id="KW-0446">Lipid-binding</keyword>
<evidence type="ECO:0000256" key="5">
    <source>
        <dbReference type="ARBA" id="ARBA00023055"/>
    </source>
</evidence>
<dbReference type="PROSITE" id="PS51847">
    <property type="entry name" value="SMP"/>
    <property type="match status" value="1"/>
</dbReference>
<gene>
    <name evidence="9" type="primary">MDM12</name>
    <name evidence="12" type="ORF">P691DRAFT_805487</name>
</gene>
<dbReference type="InterPro" id="IPR027532">
    <property type="entry name" value="Mdm12"/>
</dbReference>
<dbReference type="GO" id="GO:0015914">
    <property type="term" value="P:phospholipid transport"/>
    <property type="evidence" value="ECO:0007669"/>
    <property type="project" value="TreeGrafter"/>
</dbReference>
<sequence length="463" mass="49626">MSIDLDWLKLDSTLANNLIDLLNRQLDNAERPSFIGPVQVTSLDFGSDPPEVELVDMRDIYRDFLEDDEEEDHGSVKVTEGGAVEAGTEDEEGFEWVSRRAGVRGDSSGSEFLPPHIRHGYGMSRDYFSAAAVPAIDPWTSGLSRPLSFGYEFHSPLGAEVDGTTFRSPSPATPFVTSPARGRRPPQTLNEDASGSINIPLSSAGAGTDGQLPQEPLPSPHPNLQLHFNVRWPSNLRISLQTSLLINYPSSMFMSLPIRLSITGLVFDGELVVAYEGEKRRVHICVLDDLDPYGPTGGRKITSLGTGSNSSLNSNSPFGAGAGAGGSTNYEGSSSTPPELEDSIIMGAAGPGLGGPSSLGVGNATLSSPHLFGGSGTLLPAHTAIMSPLGPNRIAHPRPSKPNLPTGQRLLPSIFIESEIGQADKHVLKNVTRVERFIQDVVRKTLEEELVFPNFHTLLMNEG</sequence>
<name>A0A9P5X8F0_9AGAR</name>
<evidence type="ECO:0000256" key="8">
    <source>
        <dbReference type="ARBA" id="ARBA00023136"/>
    </source>
</evidence>
<dbReference type="Pfam" id="PF26544">
    <property type="entry name" value="Mdm12"/>
    <property type="match status" value="2"/>
</dbReference>
<keyword evidence="5" id="KW-0445">Lipid transport</keyword>
<evidence type="ECO:0000256" key="3">
    <source>
        <dbReference type="ARBA" id="ARBA00022787"/>
    </source>
</evidence>
<evidence type="ECO:0000313" key="13">
    <source>
        <dbReference type="Proteomes" id="UP000807342"/>
    </source>
</evidence>
<dbReference type="Proteomes" id="UP000807342">
    <property type="component" value="Unassembled WGS sequence"/>
</dbReference>
<feature type="region of interest" description="Disordered" evidence="10">
    <location>
        <begin position="164"/>
        <end position="218"/>
    </location>
</feature>
<dbReference type="HAMAP" id="MF_03104">
    <property type="entry name" value="Mdm12"/>
    <property type="match status" value="1"/>
</dbReference>
<evidence type="ECO:0000313" key="12">
    <source>
        <dbReference type="EMBL" id="KAF9445574.1"/>
    </source>
</evidence>
<reference evidence="12" key="1">
    <citation type="submission" date="2020-11" db="EMBL/GenBank/DDBJ databases">
        <authorList>
            <consortium name="DOE Joint Genome Institute"/>
            <person name="Ahrendt S."/>
            <person name="Riley R."/>
            <person name="Andreopoulos W."/>
            <person name="Labutti K."/>
            <person name="Pangilinan J."/>
            <person name="Ruiz-Duenas F.J."/>
            <person name="Barrasa J.M."/>
            <person name="Sanchez-Garcia M."/>
            <person name="Camarero S."/>
            <person name="Miyauchi S."/>
            <person name="Serrano A."/>
            <person name="Linde D."/>
            <person name="Babiker R."/>
            <person name="Drula E."/>
            <person name="Ayuso-Fernandez I."/>
            <person name="Pacheco R."/>
            <person name="Padilla G."/>
            <person name="Ferreira P."/>
            <person name="Barriuso J."/>
            <person name="Kellner H."/>
            <person name="Castanera R."/>
            <person name="Alfaro M."/>
            <person name="Ramirez L."/>
            <person name="Pisabarro A.G."/>
            <person name="Kuo A."/>
            <person name="Tritt A."/>
            <person name="Lipzen A."/>
            <person name="He G."/>
            <person name="Yan M."/>
            <person name="Ng V."/>
            <person name="Cullen D."/>
            <person name="Martin F."/>
            <person name="Rosso M.-N."/>
            <person name="Henrissat B."/>
            <person name="Hibbett D."/>
            <person name="Martinez A.T."/>
            <person name="Grigoriev I.V."/>
        </authorList>
    </citation>
    <scope>NUCLEOTIDE SEQUENCE</scope>
    <source>
        <strain evidence="12">MF-IS2</strain>
    </source>
</reference>
<dbReference type="CDD" id="cd21672">
    <property type="entry name" value="SMP_Mdm12"/>
    <property type="match status" value="1"/>
</dbReference>
<dbReference type="GO" id="GO:0045040">
    <property type="term" value="P:protein insertion into mitochondrial outer membrane"/>
    <property type="evidence" value="ECO:0007669"/>
    <property type="project" value="UniProtKB-UniRule"/>
</dbReference>
<feature type="compositionally biased region" description="Polar residues" evidence="10">
    <location>
        <begin position="187"/>
        <end position="201"/>
    </location>
</feature>
<feature type="compositionally biased region" description="Polar residues" evidence="10">
    <location>
        <begin position="327"/>
        <end position="337"/>
    </location>
</feature>
<comment type="caution">
    <text evidence="12">The sequence shown here is derived from an EMBL/GenBank/DDBJ whole genome shotgun (WGS) entry which is preliminary data.</text>
</comment>
<comment type="subcellular location">
    <subcellularLocation>
        <location evidence="1">Membrane</location>
    </subcellularLocation>
    <subcellularLocation>
        <location evidence="9">Mitochondrion outer membrane</location>
        <topology evidence="9">Peripheral membrane protein</topology>
        <orientation evidence="9">Cytoplasmic side</orientation>
    </subcellularLocation>
    <subcellularLocation>
        <location evidence="9">Endoplasmic reticulum membrane</location>
        <topology evidence="9">Peripheral membrane protein</topology>
        <orientation evidence="9">Cytoplasmic side</orientation>
    </subcellularLocation>
    <text evidence="9">The ERMES/MDM complex localizes to a few discrete foci (around 10 per single cell), that represent mitochondria-endoplasmic reticulum junctions. These foci are often found next to mtDNA nucleoids.</text>
</comment>
<proteinExistence type="inferred from homology"/>
<evidence type="ECO:0000256" key="7">
    <source>
        <dbReference type="ARBA" id="ARBA00023128"/>
    </source>
</evidence>
<evidence type="ECO:0000256" key="10">
    <source>
        <dbReference type="SAM" id="MobiDB-lite"/>
    </source>
</evidence>
<keyword evidence="2" id="KW-0813">Transport</keyword>
<keyword evidence="13" id="KW-1185">Reference proteome</keyword>
<organism evidence="12 13">
    <name type="scientific">Macrolepiota fuliginosa MF-IS2</name>
    <dbReference type="NCBI Taxonomy" id="1400762"/>
    <lineage>
        <taxon>Eukaryota</taxon>
        <taxon>Fungi</taxon>
        <taxon>Dikarya</taxon>
        <taxon>Basidiomycota</taxon>
        <taxon>Agaricomycotina</taxon>
        <taxon>Agaricomycetes</taxon>
        <taxon>Agaricomycetidae</taxon>
        <taxon>Agaricales</taxon>
        <taxon>Agaricineae</taxon>
        <taxon>Agaricaceae</taxon>
        <taxon>Macrolepiota</taxon>
    </lineage>
</organism>
<accession>A0A9P5X8F0</accession>
<evidence type="ECO:0000256" key="6">
    <source>
        <dbReference type="ARBA" id="ARBA00023121"/>
    </source>
</evidence>
<dbReference type="EMBL" id="MU151293">
    <property type="protein sequence ID" value="KAF9445574.1"/>
    <property type="molecule type" value="Genomic_DNA"/>
</dbReference>
<protein>
    <recommendedName>
        <fullName evidence="9">Mitochondrial distribution and morphology protein 12</fullName>
    </recommendedName>
    <alternativeName>
        <fullName evidence="9">Mitochondrial inheritance component MDM12</fullName>
    </alternativeName>
</protein>
<dbReference type="GO" id="GO:0008289">
    <property type="term" value="F:lipid binding"/>
    <property type="evidence" value="ECO:0007669"/>
    <property type="project" value="UniProtKB-KW"/>
</dbReference>
<dbReference type="PANTHER" id="PTHR28204">
    <property type="entry name" value="MITOCHONDRIAL DISTRIBUTION AND MORPHOLOGY PROTEIN 12"/>
    <property type="match status" value="1"/>
</dbReference>
<dbReference type="AlphaFoldDB" id="A0A9P5X8F0"/>
<dbReference type="GO" id="GO:0032865">
    <property type="term" value="C:ERMES complex"/>
    <property type="evidence" value="ECO:0007669"/>
    <property type="project" value="UniProtKB-UniRule"/>
</dbReference>